<comment type="caution">
    <text evidence="1">The sequence shown here is derived from an EMBL/GenBank/DDBJ whole genome shotgun (WGS) entry which is preliminary data.</text>
</comment>
<evidence type="ECO:0000313" key="2">
    <source>
        <dbReference type="Proteomes" id="UP001159405"/>
    </source>
</evidence>
<name>A0ABN8R6K9_9CNID</name>
<sequence>MRFTTKVSFQETATISKSSASEERFTFTVKKSEVANTEEEGASGGKPVKKSSTLNVNREAIEDFAAVRERIYPVLKARSWVDVTKDLLAKIDPKSKAGVIYSPLKNVPGSGIGYTLAIIGEEPDSLSYILTSHLDAWSTSETVLEEVALRNLEKKFEDLGTNLWVQSKTGIYYINTCLGSLSASVVLLPRFIEPLDVESGDAVVVIPSSGLCMVVGSKDETRLCIVGEMSLCYSSDPHHLNTNLRLNKARMVMAKYSPKSFAGEYPVPSTMEEVAGLKLRAEPPEAEFQAIISKLIKRNRISSLLLYVLHKTRNYVFSRRSRA</sequence>
<accession>A0ABN8R6K9</accession>
<evidence type="ECO:0000313" key="1">
    <source>
        <dbReference type="EMBL" id="CAH3174824.1"/>
    </source>
</evidence>
<organism evidence="1 2">
    <name type="scientific">Porites lobata</name>
    <dbReference type="NCBI Taxonomy" id="104759"/>
    <lineage>
        <taxon>Eukaryota</taxon>
        <taxon>Metazoa</taxon>
        <taxon>Cnidaria</taxon>
        <taxon>Anthozoa</taxon>
        <taxon>Hexacorallia</taxon>
        <taxon>Scleractinia</taxon>
        <taxon>Fungiina</taxon>
        <taxon>Poritidae</taxon>
        <taxon>Porites</taxon>
    </lineage>
</organism>
<gene>
    <name evidence="1" type="ORF">PLOB_00015537</name>
</gene>
<dbReference type="EMBL" id="CALNXK010000194">
    <property type="protein sequence ID" value="CAH3174824.1"/>
    <property type="molecule type" value="Genomic_DNA"/>
</dbReference>
<protein>
    <submittedName>
        <fullName evidence="1">Uncharacterized protein</fullName>
    </submittedName>
</protein>
<keyword evidence="2" id="KW-1185">Reference proteome</keyword>
<proteinExistence type="predicted"/>
<dbReference type="Proteomes" id="UP001159405">
    <property type="component" value="Unassembled WGS sequence"/>
</dbReference>
<reference evidence="1 2" key="1">
    <citation type="submission" date="2022-05" db="EMBL/GenBank/DDBJ databases">
        <authorList>
            <consortium name="Genoscope - CEA"/>
            <person name="William W."/>
        </authorList>
    </citation>
    <scope>NUCLEOTIDE SEQUENCE [LARGE SCALE GENOMIC DNA]</scope>
</reference>